<dbReference type="GO" id="GO:0043235">
    <property type="term" value="C:receptor complex"/>
    <property type="evidence" value="ECO:0007669"/>
    <property type="project" value="TreeGrafter"/>
</dbReference>
<dbReference type="PRINTS" id="PR00109">
    <property type="entry name" value="TYRKINASE"/>
</dbReference>
<dbReference type="InParanoid" id="A0A1I7VWD1"/>
<dbReference type="EMBL" id="JH712285">
    <property type="protein sequence ID" value="EFO21399.1"/>
    <property type="molecule type" value="Genomic_DNA"/>
</dbReference>
<keyword evidence="2" id="KW-0418">Kinase</keyword>
<dbReference type="PROSITE" id="PS00109">
    <property type="entry name" value="PROTEIN_KINASE_TYR"/>
    <property type="match status" value="1"/>
</dbReference>
<dbReference type="PANTHER" id="PTHR24416:SF611">
    <property type="entry name" value="TYROSINE-PROTEIN KINASE TRANSMEMBRANE RECEPTOR ROR"/>
    <property type="match status" value="1"/>
</dbReference>
<dbReference type="Proteomes" id="UP000095285">
    <property type="component" value="Unassembled WGS sequence"/>
</dbReference>
<dbReference type="SUPFAM" id="SSF56112">
    <property type="entry name" value="Protein kinase-like (PK-like)"/>
    <property type="match status" value="1"/>
</dbReference>
<dbReference type="GO" id="GO:0005524">
    <property type="term" value="F:ATP binding"/>
    <property type="evidence" value="ECO:0007669"/>
    <property type="project" value="InterPro"/>
</dbReference>
<sequence length="303" mass="34737">MNASLAIRYPVEYHASPVPGPKPTEISEPSIIYQESKHINGLIMVPDKKVIHYKINIISEIGTKHRAFAGKTYRAVLSSEGRYSEVAFKRLKKSCFQEELFEKCLNLLHIERRQYATELLSIAKSTSYSVQGEEYICKIAGFSTDDKIYGPWVAYEFVSGNPLDVALVMRRRDGLPPLTHRANFEIMYQIAAGMRYLEDNSLCHRDLRAANILVYVQHQYSMAIKITDYMLTLSILSKLPENSDLSSLHWRWMDCEALEYGQFGIKTDIWSFGCVMFEILNPGKLPYSLEKIPIEDPQGYISK</sequence>
<dbReference type="eggNOG" id="KOG0200">
    <property type="taxonomic scope" value="Eukaryota"/>
</dbReference>
<feature type="domain" description="Protein kinase" evidence="1">
    <location>
        <begin position="58"/>
        <end position="303"/>
    </location>
</feature>
<dbReference type="STRING" id="7209.A0A1I7VWD1"/>
<accession>A0A1I7VWD1</accession>
<dbReference type="AlphaFoldDB" id="A0A1I7VWD1"/>
<proteinExistence type="predicted"/>
<keyword evidence="2" id="KW-0808">Transferase</keyword>
<evidence type="ECO:0000313" key="2">
    <source>
        <dbReference type="EMBL" id="EFO21399.1"/>
    </source>
</evidence>
<dbReference type="InterPro" id="IPR001245">
    <property type="entry name" value="Ser-Thr/Tyr_kinase_cat_dom"/>
</dbReference>
<dbReference type="PANTHER" id="PTHR24416">
    <property type="entry name" value="TYROSINE-PROTEIN KINASE RECEPTOR"/>
    <property type="match status" value="1"/>
</dbReference>
<dbReference type="InterPro" id="IPR050122">
    <property type="entry name" value="RTK"/>
</dbReference>
<dbReference type="GeneID" id="9944507"/>
<dbReference type="RefSeq" id="XP_003142671.1">
    <property type="nucleotide sequence ID" value="XM_003142623.1"/>
</dbReference>
<dbReference type="Gene3D" id="1.10.510.10">
    <property type="entry name" value="Transferase(Phosphotransferase) domain 1"/>
    <property type="match status" value="1"/>
</dbReference>
<dbReference type="SMART" id="SM00219">
    <property type="entry name" value="TyrKc"/>
    <property type="match status" value="1"/>
</dbReference>
<dbReference type="GO" id="GO:0005886">
    <property type="term" value="C:plasma membrane"/>
    <property type="evidence" value="ECO:0007669"/>
    <property type="project" value="TreeGrafter"/>
</dbReference>
<evidence type="ECO:0000313" key="4">
    <source>
        <dbReference type="WBParaSite" id="EN70_6998"/>
    </source>
</evidence>
<dbReference type="OrthoDB" id="4062651at2759"/>
<accession>A0A1S0TWR7</accession>
<dbReference type="CTD" id="9944507"/>
<dbReference type="InterPro" id="IPR020635">
    <property type="entry name" value="Tyr_kinase_cat_dom"/>
</dbReference>
<protein>
    <submittedName>
        <fullName evidence="2 4">TK protein kinase</fullName>
    </submittedName>
</protein>
<dbReference type="WBParaSite" id="EN70_6998">
    <property type="protein sequence ID" value="EN70_6998"/>
    <property type="gene ID" value="EN70_6998"/>
</dbReference>
<gene>
    <name evidence="2 4" type="ORF">LOAG_07089</name>
</gene>
<organism evidence="3 4">
    <name type="scientific">Loa loa</name>
    <name type="common">Eye worm</name>
    <name type="synonym">Filaria loa</name>
    <dbReference type="NCBI Taxonomy" id="7209"/>
    <lineage>
        <taxon>Eukaryota</taxon>
        <taxon>Metazoa</taxon>
        <taxon>Ecdysozoa</taxon>
        <taxon>Nematoda</taxon>
        <taxon>Chromadorea</taxon>
        <taxon>Rhabditida</taxon>
        <taxon>Spirurina</taxon>
        <taxon>Spiruromorpha</taxon>
        <taxon>Filarioidea</taxon>
        <taxon>Onchocercidae</taxon>
        <taxon>Loa</taxon>
    </lineage>
</organism>
<dbReference type="PROSITE" id="PS50011">
    <property type="entry name" value="PROTEIN_KINASE_DOM"/>
    <property type="match status" value="1"/>
</dbReference>
<name>A0A1I7VWD1_LOALO</name>
<dbReference type="GO" id="GO:0007169">
    <property type="term" value="P:cell surface receptor protein tyrosine kinase signaling pathway"/>
    <property type="evidence" value="ECO:0007669"/>
    <property type="project" value="TreeGrafter"/>
</dbReference>
<keyword evidence="3" id="KW-1185">Reference proteome</keyword>
<evidence type="ECO:0000259" key="1">
    <source>
        <dbReference type="PROSITE" id="PS50011"/>
    </source>
</evidence>
<dbReference type="InterPro" id="IPR000719">
    <property type="entry name" value="Prot_kinase_dom"/>
</dbReference>
<dbReference type="GO" id="GO:0004714">
    <property type="term" value="F:transmembrane receptor protein tyrosine kinase activity"/>
    <property type="evidence" value="ECO:0007669"/>
    <property type="project" value="TreeGrafter"/>
</dbReference>
<evidence type="ECO:0000313" key="3">
    <source>
        <dbReference type="Proteomes" id="UP000095285"/>
    </source>
</evidence>
<dbReference type="KEGG" id="loa:LOAG_07089"/>
<dbReference type="InterPro" id="IPR008266">
    <property type="entry name" value="Tyr_kinase_AS"/>
</dbReference>
<dbReference type="InterPro" id="IPR011009">
    <property type="entry name" value="Kinase-like_dom_sf"/>
</dbReference>
<reference evidence="2 3" key="1">
    <citation type="submission" date="2012-04" db="EMBL/GenBank/DDBJ databases">
        <title>The Genome Sequence of Loa loa.</title>
        <authorList>
            <consortium name="The Broad Institute Genome Sequencing Platform"/>
            <consortium name="Broad Institute Genome Sequencing Center for Infectious Disease"/>
            <person name="Nutman T.B."/>
            <person name="Fink D.L."/>
            <person name="Russ C."/>
            <person name="Young S."/>
            <person name="Zeng Q."/>
            <person name="Gargeya S."/>
            <person name="Alvarado L."/>
            <person name="Berlin A."/>
            <person name="Chapman S.B."/>
            <person name="Chen Z."/>
            <person name="Freedman E."/>
            <person name="Gellesch M."/>
            <person name="Goldberg J."/>
            <person name="Griggs A."/>
            <person name="Gujja S."/>
            <person name="Heilman E.R."/>
            <person name="Heiman D."/>
            <person name="Howarth C."/>
            <person name="Mehta T."/>
            <person name="Neiman D."/>
            <person name="Pearson M."/>
            <person name="Roberts A."/>
            <person name="Saif S."/>
            <person name="Shea T."/>
            <person name="Shenoy N."/>
            <person name="Sisk P."/>
            <person name="Stolte C."/>
            <person name="Sykes S."/>
            <person name="White J."/>
            <person name="Yandava C."/>
            <person name="Haas B."/>
            <person name="Henn M.R."/>
            <person name="Nusbaum C."/>
            <person name="Birren B."/>
        </authorList>
    </citation>
    <scope>NUCLEOTIDE SEQUENCE [LARGE SCALE GENOMIC DNA]</scope>
</reference>
<dbReference type="Pfam" id="PF07714">
    <property type="entry name" value="PK_Tyr_Ser-Thr"/>
    <property type="match status" value="1"/>
</dbReference>
<reference evidence="4" key="2">
    <citation type="submission" date="2016-11" db="UniProtKB">
        <authorList>
            <consortium name="WormBaseParasite"/>
        </authorList>
    </citation>
    <scope>IDENTIFICATION</scope>
</reference>